<dbReference type="EMBL" id="MCBT01000044">
    <property type="protein sequence ID" value="OEG73019.1"/>
    <property type="molecule type" value="Genomic_DNA"/>
</dbReference>
<reference evidence="1 2" key="1">
    <citation type="submission" date="2016-07" db="EMBL/GenBank/DDBJ databases">
        <title>Whole-genome of two Shewanella species isolated from a digestive organ of sea cucumber Apostichopus japonicus Selenka 1867.</title>
        <authorList>
            <person name="Hong H.-H."/>
            <person name="Choi H."/>
            <person name="Cheon S."/>
            <person name="Oh J.-S."/>
            <person name="Lee H.-G."/>
            <person name="Park C."/>
        </authorList>
    </citation>
    <scope>NUCLEOTIDE SEQUENCE [LARGE SCALE GENOMIC DNA]</scope>
    <source>
        <strain evidence="1 2">CSB03KR</strain>
    </source>
</reference>
<dbReference type="Proteomes" id="UP000095230">
    <property type="component" value="Unassembled WGS sequence"/>
</dbReference>
<evidence type="ECO:0000313" key="2">
    <source>
        <dbReference type="Proteomes" id="UP000095230"/>
    </source>
</evidence>
<name>A0A1E5IR42_SHECO</name>
<accession>A0A1E5IR42</accession>
<organism evidence="1 2">
    <name type="scientific">Shewanella colwelliana</name>
    <name type="common">Alteromonas colwelliana</name>
    <dbReference type="NCBI Taxonomy" id="23"/>
    <lineage>
        <taxon>Bacteria</taxon>
        <taxon>Pseudomonadati</taxon>
        <taxon>Pseudomonadota</taxon>
        <taxon>Gammaproteobacteria</taxon>
        <taxon>Alteromonadales</taxon>
        <taxon>Shewanellaceae</taxon>
        <taxon>Shewanella</taxon>
    </lineage>
</organism>
<sequence>MQQGFPITITADSQFSSSLKPLLAQLEMWLNFQALKADWYSNEDFILSFDFILVRSLAEKAEHLTSAPAGTQAGTHADTQVKNEKGEESAADALAKRWVVEPGYAYQNDSSKLTTTAFIAVDDLARGGVGIEQGIKARLIAVANAVGQQHCLIALSE</sequence>
<protein>
    <submittedName>
        <fullName evidence="1">Uncharacterized protein</fullName>
    </submittedName>
</protein>
<gene>
    <name evidence="1" type="ORF">BEL05_06365</name>
</gene>
<comment type="caution">
    <text evidence="1">The sequence shown here is derived from an EMBL/GenBank/DDBJ whole genome shotgun (WGS) entry which is preliminary data.</text>
</comment>
<dbReference type="OrthoDB" id="6215342at2"/>
<dbReference type="AlphaFoldDB" id="A0A1E5IR42"/>
<evidence type="ECO:0000313" key="1">
    <source>
        <dbReference type="EMBL" id="OEG73019.1"/>
    </source>
</evidence>
<proteinExistence type="predicted"/>